<accession>A0A1Y3L4C0</accession>
<dbReference type="Gene3D" id="1.10.10.10">
    <property type="entry name" value="Winged helix-like DNA-binding domain superfamily/Winged helix DNA-binding domain"/>
    <property type="match status" value="1"/>
</dbReference>
<protein>
    <submittedName>
        <fullName evidence="2">Helix-turn-helix transcriptional regulator</fullName>
    </submittedName>
</protein>
<dbReference type="SUPFAM" id="SSF46894">
    <property type="entry name" value="C-terminal effector domain of the bipartite response regulators"/>
    <property type="match status" value="1"/>
</dbReference>
<dbReference type="GO" id="GO:0006355">
    <property type="term" value="P:regulation of DNA-templated transcription"/>
    <property type="evidence" value="ECO:0007669"/>
    <property type="project" value="InterPro"/>
</dbReference>
<dbReference type="Proteomes" id="UP000196082">
    <property type="component" value="Unassembled WGS sequence"/>
</dbReference>
<dbReference type="Pfam" id="PF00196">
    <property type="entry name" value="GerE"/>
    <property type="match status" value="1"/>
</dbReference>
<sequence>MTTATSITANGWTGFLGRELSLREVQCVLGIACGQTSKELARELGVQPDSIKKRVLSATTKLGVTRRAQLVAVAMQKGLISPIATTLALVLTLHSMIGDDVALRVRRGGNGGERKIETRVATRRAECALAVA</sequence>
<evidence type="ECO:0000313" key="3">
    <source>
        <dbReference type="Proteomes" id="UP000196082"/>
    </source>
</evidence>
<dbReference type="InterPro" id="IPR036388">
    <property type="entry name" value="WH-like_DNA-bd_sf"/>
</dbReference>
<dbReference type="InterPro" id="IPR000792">
    <property type="entry name" value="Tscrpt_reg_LuxR_C"/>
</dbReference>
<dbReference type="GO" id="GO:0003677">
    <property type="term" value="F:DNA binding"/>
    <property type="evidence" value="ECO:0007669"/>
    <property type="project" value="InterPro"/>
</dbReference>
<reference evidence="2 3" key="1">
    <citation type="submission" date="2017-05" db="EMBL/GenBank/DDBJ databases">
        <title>Whole genome sequence of Pseudomonas putida isolate 1312 commercialized as a biostimulant.</title>
        <authorList>
            <person name="Crovadore J."/>
            <person name="Blanc P."/>
            <person name="Chablais R."/>
            <person name="Cochard B."/>
            <person name="Grizard D."/>
            <person name="Lefort F."/>
        </authorList>
    </citation>
    <scope>NUCLEOTIDE SEQUENCE [LARGE SCALE GENOMIC DNA]</scope>
    <source>
        <strain evidence="2 3">1312</strain>
    </source>
</reference>
<dbReference type="SMART" id="SM00421">
    <property type="entry name" value="HTH_LUXR"/>
    <property type="match status" value="1"/>
</dbReference>
<dbReference type="InterPro" id="IPR016032">
    <property type="entry name" value="Sig_transdc_resp-reg_C-effctor"/>
</dbReference>
<feature type="domain" description="HTH luxR-type" evidence="1">
    <location>
        <begin position="13"/>
        <end position="78"/>
    </location>
</feature>
<evidence type="ECO:0000313" key="2">
    <source>
        <dbReference type="EMBL" id="OUM30960.1"/>
    </source>
</evidence>
<dbReference type="RefSeq" id="WP_086976772.1">
    <property type="nucleotide sequence ID" value="NZ_NFSB01000079.1"/>
</dbReference>
<gene>
    <name evidence="2" type="ORF">B8W72_16280</name>
</gene>
<name>A0A1Y3L4C0_PSEPU</name>
<organism evidence="2 3">
    <name type="scientific">Pseudomonas putida</name>
    <name type="common">Arthrobacter siderocapsulatus</name>
    <dbReference type="NCBI Taxonomy" id="303"/>
    <lineage>
        <taxon>Bacteria</taxon>
        <taxon>Pseudomonadati</taxon>
        <taxon>Pseudomonadota</taxon>
        <taxon>Gammaproteobacteria</taxon>
        <taxon>Pseudomonadales</taxon>
        <taxon>Pseudomonadaceae</taxon>
        <taxon>Pseudomonas</taxon>
    </lineage>
</organism>
<proteinExistence type="predicted"/>
<dbReference type="PROSITE" id="PS50043">
    <property type="entry name" value="HTH_LUXR_2"/>
    <property type="match status" value="1"/>
</dbReference>
<dbReference type="EMBL" id="NFSB01000079">
    <property type="protein sequence ID" value="OUM30960.1"/>
    <property type="molecule type" value="Genomic_DNA"/>
</dbReference>
<dbReference type="AlphaFoldDB" id="A0A1Y3L4C0"/>
<evidence type="ECO:0000259" key="1">
    <source>
        <dbReference type="PROSITE" id="PS50043"/>
    </source>
</evidence>
<comment type="caution">
    <text evidence="2">The sequence shown here is derived from an EMBL/GenBank/DDBJ whole genome shotgun (WGS) entry which is preliminary data.</text>
</comment>